<evidence type="ECO:0000313" key="2">
    <source>
        <dbReference type="EMBL" id="AFZ81493.1"/>
    </source>
</evidence>
<dbReference type="Proteomes" id="UP000031512">
    <property type="component" value="Chromosome 3"/>
</dbReference>
<feature type="coiled-coil region" evidence="1">
    <location>
        <begin position="74"/>
        <end position="127"/>
    </location>
</feature>
<evidence type="ECO:0000256" key="1">
    <source>
        <dbReference type="SAM" id="Coils"/>
    </source>
</evidence>
<gene>
    <name evidence="2" type="ORF">BEWA_009050</name>
</gene>
<sequence length="598" mass="68050">MCAGPSIDALRSKAPEISKILQQGESLLDPTLEVHFPELYSNVILPDVRVLRLKTNLDRINRVLRLSKPSVAAMEDVLCKLEALKARISESREKLQRVAISTQIAHLRQLEEEIKGCEKKLNSVNRLVDRLDPKITSIDTGDDTQLESLLESAEKMVESKQFCDSLNSIQSLDTSDLVKEVSERIETSLDRICELSLLWLQKETYRLYNTEDSIIQPFIICNNSSVESLFEMDATRNSDSVSSGTEQGGVHASAVRILSVLRTRQKYFGIFMDNIKDLLTHLSQRRFNNLLIYAGKDMYDIFMNLQLILTMIKSSVTALYKNAKLESEDPVILINAISQQLLGTLESKLDQQIPETFEGALELFRNIQICHFYRDKLESVLKEEDASSEKSRNPILAFLDETCNDWRKNFHVLVENIQKEMGGPETGAPVMSLFLHKLIDIQLEFTESRDLHSILEKINALTLCTTLSTTYQIFKPLQSSIVPQQFKNAIKERLDAQIQEEYTIASEAILNELNITKNNQEYTCSDESVSNRISSIIYSESLESFEVLHNVSLLPDPVKRLILQKLYLLLVDVYKNLNGDSTKVKEMTDMVNGFPHSL</sequence>
<name>L0B1Y6_THEEQ</name>
<protein>
    <submittedName>
        <fullName evidence="2">Uncharacterized protein</fullName>
    </submittedName>
</protein>
<keyword evidence="1" id="KW-0175">Coiled coil</keyword>
<dbReference type="EMBL" id="CP001670">
    <property type="protein sequence ID" value="AFZ81493.1"/>
    <property type="molecule type" value="Genomic_DNA"/>
</dbReference>
<dbReference type="OrthoDB" id="361199at2759"/>
<dbReference type="RefSeq" id="XP_004831159.1">
    <property type="nucleotide sequence ID" value="XM_004831102.1"/>
</dbReference>
<evidence type="ECO:0000313" key="3">
    <source>
        <dbReference type="Proteomes" id="UP000031512"/>
    </source>
</evidence>
<reference evidence="2 3" key="1">
    <citation type="journal article" date="2012" name="BMC Genomics">
        <title>Comparative genomic analysis and phylogenetic position of Theileria equi.</title>
        <authorList>
            <person name="Kappmeyer L.S."/>
            <person name="Thiagarajan M."/>
            <person name="Herndon D.R."/>
            <person name="Ramsay J.D."/>
            <person name="Caler E."/>
            <person name="Djikeng A."/>
            <person name="Gillespie J.J."/>
            <person name="Lau A.O."/>
            <person name="Roalson E.H."/>
            <person name="Silva J.C."/>
            <person name="Silva M.G."/>
            <person name="Suarez C.E."/>
            <person name="Ueti M.W."/>
            <person name="Nene V.M."/>
            <person name="Mealey R.H."/>
            <person name="Knowles D.P."/>
            <person name="Brayton K.A."/>
        </authorList>
    </citation>
    <scope>NUCLEOTIDE SEQUENCE [LARGE SCALE GENOMIC DNA]</scope>
    <source>
        <strain evidence="2 3">WA</strain>
    </source>
</reference>
<organism evidence="2 3">
    <name type="scientific">Theileria equi strain WA</name>
    <dbReference type="NCBI Taxonomy" id="1537102"/>
    <lineage>
        <taxon>Eukaryota</taxon>
        <taxon>Sar</taxon>
        <taxon>Alveolata</taxon>
        <taxon>Apicomplexa</taxon>
        <taxon>Aconoidasida</taxon>
        <taxon>Piroplasmida</taxon>
        <taxon>Theileriidae</taxon>
        <taxon>Theileria</taxon>
    </lineage>
</organism>
<dbReference type="GeneID" id="15805647"/>
<dbReference type="AlphaFoldDB" id="L0B1Y6"/>
<accession>L0B1Y6</accession>
<keyword evidence="3" id="KW-1185">Reference proteome</keyword>
<proteinExistence type="predicted"/>
<dbReference type="eggNOG" id="ENOG502TN36">
    <property type="taxonomic scope" value="Eukaryota"/>
</dbReference>
<dbReference type="VEuPathDB" id="PiroplasmaDB:BEWA_009050"/>
<dbReference type="KEGG" id="beq:BEWA_009050"/>